<reference evidence="1" key="1">
    <citation type="submission" date="2018-02" db="EMBL/GenBank/DDBJ databases">
        <title>Rhizophora mucronata_Transcriptome.</title>
        <authorList>
            <person name="Meera S.P."/>
            <person name="Sreeshan A."/>
            <person name="Augustine A."/>
        </authorList>
    </citation>
    <scope>NUCLEOTIDE SEQUENCE</scope>
    <source>
        <tissue evidence="1">Leaf</tissue>
    </source>
</reference>
<evidence type="ECO:0000313" key="1">
    <source>
        <dbReference type="EMBL" id="MBX36185.1"/>
    </source>
</evidence>
<dbReference type="AlphaFoldDB" id="A0A2P2N121"/>
<proteinExistence type="predicted"/>
<name>A0A2P2N121_RHIMU</name>
<protein>
    <submittedName>
        <fullName evidence="1">Uncharacterized protein</fullName>
    </submittedName>
</protein>
<organism evidence="1">
    <name type="scientific">Rhizophora mucronata</name>
    <name type="common">Asiatic mangrove</name>
    <dbReference type="NCBI Taxonomy" id="61149"/>
    <lineage>
        <taxon>Eukaryota</taxon>
        <taxon>Viridiplantae</taxon>
        <taxon>Streptophyta</taxon>
        <taxon>Embryophyta</taxon>
        <taxon>Tracheophyta</taxon>
        <taxon>Spermatophyta</taxon>
        <taxon>Magnoliopsida</taxon>
        <taxon>eudicotyledons</taxon>
        <taxon>Gunneridae</taxon>
        <taxon>Pentapetalae</taxon>
        <taxon>rosids</taxon>
        <taxon>fabids</taxon>
        <taxon>Malpighiales</taxon>
        <taxon>Rhizophoraceae</taxon>
        <taxon>Rhizophora</taxon>
    </lineage>
</organism>
<sequence>MFPRENALPVIKICIKLMLDNLF</sequence>
<dbReference type="EMBL" id="GGEC01055701">
    <property type="protein sequence ID" value="MBX36185.1"/>
    <property type="molecule type" value="Transcribed_RNA"/>
</dbReference>
<accession>A0A2P2N121</accession>